<dbReference type="InterPro" id="IPR036388">
    <property type="entry name" value="WH-like_DNA-bd_sf"/>
</dbReference>
<name>A0A432W2U8_9GAMM</name>
<feature type="domain" description="HTH gntR-type" evidence="7">
    <location>
        <begin position="8"/>
        <end position="76"/>
    </location>
</feature>
<dbReference type="SUPFAM" id="SSF48008">
    <property type="entry name" value="GntR ligand-binding domain-like"/>
    <property type="match status" value="1"/>
</dbReference>
<dbReference type="SMART" id="SM00345">
    <property type="entry name" value="HTH_GNTR"/>
    <property type="match status" value="1"/>
</dbReference>
<evidence type="ECO:0000256" key="5">
    <source>
        <dbReference type="ARBA" id="ARBA00037357"/>
    </source>
</evidence>
<dbReference type="GO" id="GO:0003700">
    <property type="term" value="F:DNA-binding transcription factor activity"/>
    <property type="evidence" value="ECO:0007669"/>
    <property type="project" value="InterPro"/>
</dbReference>
<organism evidence="8 9">
    <name type="scientific">Aliidiomarina iranensis</name>
    <dbReference type="NCBI Taxonomy" id="1434071"/>
    <lineage>
        <taxon>Bacteria</taxon>
        <taxon>Pseudomonadati</taxon>
        <taxon>Pseudomonadota</taxon>
        <taxon>Gammaproteobacteria</taxon>
        <taxon>Alteromonadales</taxon>
        <taxon>Idiomarinaceae</taxon>
        <taxon>Aliidiomarina</taxon>
    </lineage>
</organism>
<dbReference type="Gene3D" id="1.20.120.530">
    <property type="entry name" value="GntR ligand-binding domain-like"/>
    <property type="match status" value="1"/>
</dbReference>
<evidence type="ECO:0000313" key="9">
    <source>
        <dbReference type="Proteomes" id="UP000288395"/>
    </source>
</evidence>
<protein>
    <recommendedName>
        <fullName evidence="6">Pyruvate dehydrogenase complex repressor</fullName>
    </recommendedName>
</protein>
<dbReference type="PRINTS" id="PR00035">
    <property type="entry name" value="HTHGNTR"/>
</dbReference>
<gene>
    <name evidence="8" type="ORF">CWE08_02555</name>
</gene>
<evidence type="ECO:0000256" key="1">
    <source>
        <dbReference type="ARBA" id="ARBA00022491"/>
    </source>
</evidence>
<dbReference type="InterPro" id="IPR000524">
    <property type="entry name" value="Tscrpt_reg_HTH_GntR"/>
</dbReference>
<comment type="function">
    <text evidence="5">Transcriptional repressor for the pyruvate dehydrogenase complex genes aceEF and lpd.</text>
</comment>
<dbReference type="OrthoDB" id="5450856at2"/>
<dbReference type="SUPFAM" id="SSF46785">
    <property type="entry name" value="Winged helix' DNA-binding domain"/>
    <property type="match status" value="1"/>
</dbReference>
<dbReference type="AlphaFoldDB" id="A0A432W2U8"/>
<evidence type="ECO:0000313" key="8">
    <source>
        <dbReference type="EMBL" id="RUO23547.1"/>
    </source>
</evidence>
<dbReference type="RefSeq" id="WP_126765286.1">
    <property type="nucleotide sequence ID" value="NZ_PIPJ01000001.1"/>
</dbReference>
<dbReference type="PANTHER" id="PTHR43537:SF34">
    <property type="entry name" value="PYRUVATE DEHYDROGENASE COMPLEX REPRESSOR"/>
    <property type="match status" value="1"/>
</dbReference>
<dbReference type="Pfam" id="PF00392">
    <property type="entry name" value="GntR"/>
    <property type="match status" value="1"/>
</dbReference>
<dbReference type="Gene3D" id="1.10.10.10">
    <property type="entry name" value="Winged helix-like DNA-binding domain superfamily/Winged helix DNA-binding domain"/>
    <property type="match status" value="1"/>
</dbReference>
<dbReference type="GO" id="GO:0003677">
    <property type="term" value="F:DNA binding"/>
    <property type="evidence" value="ECO:0007669"/>
    <property type="project" value="UniProtKB-KW"/>
</dbReference>
<accession>A0A432W2U8</accession>
<dbReference type="SMART" id="SM00895">
    <property type="entry name" value="FCD"/>
    <property type="match status" value="1"/>
</dbReference>
<keyword evidence="1" id="KW-0678">Repressor</keyword>
<evidence type="ECO:0000256" key="2">
    <source>
        <dbReference type="ARBA" id="ARBA00023015"/>
    </source>
</evidence>
<reference evidence="9" key="1">
    <citation type="journal article" date="2018" name="Front. Microbiol.">
        <title>Genome-Based Analysis Reveals the Taxonomy and Diversity of the Family Idiomarinaceae.</title>
        <authorList>
            <person name="Liu Y."/>
            <person name="Lai Q."/>
            <person name="Shao Z."/>
        </authorList>
    </citation>
    <scope>NUCLEOTIDE SEQUENCE [LARGE SCALE GENOMIC DNA]</scope>
    <source>
        <strain evidence="9">GBPy7</strain>
    </source>
</reference>
<dbReference type="Proteomes" id="UP000288395">
    <property type="component" value="Unassembled WGS sequence"/>
</dbReference>
<keyword evidence="4" id="KW-0804">Transcription</keyword>
<evidence type="ECO:0000256" key="4">
    <source>
        <dbReference type="ARBA" id="ARBA00023163"/>
    </source>
</evidence>
<dbReference type="InterPro" id="IPR008920">
    <property type="entry name" value="TF_FadR/GntR_C"/>
</dbReference>
<dbReference type="PROSITE" id="PS50949">
    <property type="entry name" value="HTH_GNTR"/>
    <property type="match status" value="1"/>
</dbReference>
<dbReference type="PANTHER" id="PTHR43537">
    <property type="entry name" value="TRANSCRIPTIONAL REGULATOR, GNTR FAMILY"/>
    <property type="match status" value="1"/>
</dbReference>
<dbReference type="NCBIfam" id="NF007001">
    <property type="entry name" value="PRK09464.1"/>
    <property type="match status" value="1"/>
</dbReference>
<sequence length="256" mass="29172">MIQRVAQTKLSDIIVSQIESMIVDGTWAAGERLPSERDLATRFHVSRPSLREAIQKLEAKGLVSRRQGGGTFVSNALDQQVREPLFELLARHPESQFDLLEFRHAMEGVSAFYAAMRGTDSDLQHIANSFAAIAAKRSEPIVEQAQALMVFYTSIAEASHNVVLLHLVRGMRELLQENMRRNLEVLSERSDVREQLQTHRQAIVDAIIARKPEQARDACHQHLAYIEKTLLHLNREHTRLQRSLRRSEPLSTPMEK</sequence>
<proteinExistence type="predicted"/>
<evidence type="ECO:0000256" key="6">
    <source>
        <dbReference type="ARBA" id="ARBA00039592"/>
    </source>
</evidence>
<keyword evidence="3" id="KW-0238">DNA-binding</keyword>
<evidence type="ECO:0000259" key="7">
    <source>
        <dbReference type="PROSITE" id="PS50949"/>
    </source>
</evidence>
<keyword evidence="2" id="KW-0805">Transcription regulation</keyword>
<dbReference type="InterPro" id="IPR011711">
    <property type="entry name" value="GntR_C"/>
</dbReference>
<dbReference type="CDD" id="cd07377">
    <property type="entry name" value="WHTH_GntR"/>
    <property type="match status" value="1"/>
</dbReference>
<dbReference type="Pfam" id="PF07729">
    <property type="entry name" value="FCD"/>
    <property type="match status" value="1"/>
</dbReference>
<dbReference type="InterPro" id="IPR036390">
    <property type="entry name" value="WH_DNA-bd_sf"/>
</dbReference>
<dbReference type="EMBL" id="PIPJ01000001">
    <property type="protein sequence ID" value="RUO23547.1"/>
    <property type="molecule type" value="Genomic_DNA"/>
</dbReference>
<comment type="caution">
    <text evidence="8">The sequence shown here is derived from an EMBL/GenBank/DDBJ whole genome shotgun (WGS) entry which is preliminary data.</text>
</comment>
<evidence type="ECO:0000256" key="3">
    <source>
        <dbReference type="ARBA" id="ARBA00023125"/>
    </source>
</evidence>
<keyword evidence="8" id="KW-0670">Pyruvate</keyword>
<keyword evidence="9" id="KW-1185">Reference proteome</keyword>